<comment type="caution">
    <text evidence="8">The sequence shown here is derived from an EMBL/GenBank/DDBJ whole genome shotgun (WGS) entry which is preliminary data.</text>
</comment>
<organism evidence="8 9">
    <name type="scientific">Fulvivirga sedimenti</name>
    <dbReference type="NCBI Taxonomy" id="2879465"/>
    <lineage>
        <taxon>Bacteria</taxon>
        <taxon>Pseudomonadati</taxon>
        <taxon>Bacteroidota</taxon>
        <taxon>Cytophagia</taxon>
        <taxon>Cytophagales</taxon>
        <taxon>Fulvivirgaceae</taxon>
        <taxon>Fulvivirga</taxon>
    </lineage>
</organism>
<keyword evidence="4 6" id="KW-1133">Transmembrane helix</keyword>
<dbReference type="PANTHER" id="PTHR32322:SF2">
    <property type="entry name" value="EAMA DOMAIN-CONTAINING PROTEIN"/>
    <property type="match status" value="1"/>
</dbReference>
<evidence type="ECO:0000256" key="1">
    <source>
        <dbReference type="ARBA" id="ARBA00004141"/>
    </source>
</evidence>
<evidence type="ECO:0000313" key="8">
    <source>
        <dbReference type="EMBL" id="MCA6078244.1"/>
    </source>
</evidence>
<evidence type="ECO:0000256" key="5">
    <source>
        <dbReference type="ARBA" id="ARBA00023136"/>
    </source>
</evidence>
<dbReference type="InterPro" id="IPR050638">
    <property type="entry name" value="AA-Vitamin_Transporters"/>
</dbReference>
<feature type="domain" description="EamA" evidence="7">
    <location>
        <begin position="155"/>
        <end position="289"/>
    </location>
</feature>
<dbReference type="InterPro" id="IPR000620">
    <property type="entry name" value="EamA_dom"/>
</dbReference>
<feature type="transmembrane region" description="Helical" evidence="6">
    <location>
        <begin position="271"/>
        <end position="288"/>
    </location>
</feature>
<gene>
    <name evidence="8" type="ORF">LDX50_25455</name>
</gene>
<keyword evidence="5 6" id="KW-0472">Membrane</keyword>
<protein>
    <submittedName>
        <fullName evidence="8">DMT family transporter</fullName>
    </submittedName>
</protein>
<dbReference type="AlphaFoldDB" id="A0A9X1L0W3"/>
<feature type="transmembrane region" description="Helical" evidence="6">
    <location>
        <begin position="215"/>
        <end position="235"/>
    </location>
</feature>
<dbReference type="Proteomes" id="UP001139409">
    <property type="component" value="Unassembled WGS sequence"/>
</dbReference>
<dbReference type="InterPro" id="IPR037185">
    <property type="entry name" value="EmrE-like"/>
</dbReference>
<evidence type="ECO:0000256" key="4">
    <source>
        <dbReference type="ARBA" id="ARBA00022989"/>
    </source>
</evidence>
<name>A0A9X1L0W3_9BACT</name>
<dbReference type="EMBL" id="JAIXNE010000005">
    <property type="protein sequence ID" value="MCA6078244.1"/>
    <property type="molecule type" value="Genomic_DNA"/>
</dbReference>
<feature type="transmembrane region" description="Helical" evidence="6">
    <location>
        <begin position="123"/>
        <end position="141"/>
    </location>
</feature>
<comment type="similarity">
    <text evidence="2">Belongs to the EamA transporter family.</text>
</comment>
<dbReference type="RefSeq" id="WP_225699098.1">
    <property type="nucleotide sequence ID" value="NZ_JAIXNE010000005.1"/>
</dbReference>
<dbReference type="SUPFAM" id="SSF103481">
    <property type="entry name" value="Multidrug resistance efflux transporter EmrE"/>
    <property type="match status" value="2"/>
</dbReference>
<reference evidence="8" key="1">
    <citation type="submission" date="2021-09" db="EMBL/GenBank/DDBJ databases">
        <title>Fulvivirga sp. isolated from coastal sediment.</title>
        <authorList>
            <person name="Yu H."/>
        </authorList>
    </citation>
    <scope>NUCLEOTIDE SEQUENCE</scope>
    <source>
        <strain evidence="8">1062</strain>
    </source>
</reference>
<keyword evidence="9" id="KW-1185">Reference proteome</keyword>
<comment type="subcellular location">
    <subcellularLocation>
        <location evidence="1">Membrane</location>
        <topology evidence="1">Multi-pass membrane protein</topology>
    </subcellularLocation>
</comment>
<feature type="transmembrane region" description="Helical" evidence="6">
    <location>
        <begin position="95"/>
        <end position="116"/>
    </location>
</feature>
<keyword evidence="3 6" id="KW-0812">Transmembrane</keyword>
<feature type="domain" description="EamA" evidence="7">
    <location>
        <begin position="11"/>
        <end position="139"/>
    </location>
</feature>
<feature type="transmembrane region" description="Helical" evidence="6">
    <location>
        <begin position="184"/>
        <end position="203"/>
    </location>
</feature>
<feature type="transmembrane region" description="Helical" evidence="6">
    <location>
        <begin position="12"/>
        <end position="28"/>
    </location>
</feature>
<proteinExistence type="inferred from homology"/>
<accession>A0A9X1L0W3</accession>
<evidence type="ECO:0000256" key="2">
    <source>
        <dbReference type="ARBA" id="ARBA00007362"/>
    </source>
</evidence>
<sequence>MKPVSTPLRAWILLLVLALIWGSSFILIKTGLSGLTAGEVGALRIVSASLFLLPIALAKIHKLRRRHLILLLAVGFFGSLLPAFLFAAAQTKLPSSIAGILNALTPLFTMLLGVLFFSQRLSLRTFIGLIIGLGGTAYLILVGSSDGLSGINLHALLVILATIFYGANLNLIKFKIQDLTARTITSVSLLMVGPLAAVYLFGMTDFVSHVTYSNLVPVMSVVVLGLVGTAVALILFNELVKITSPVFTSSVTYLIPIVAVGWGVLDGESLQPGHFIGMALIIAGVYLANRKPRKPVN</sequence>
<dbReference type="Pfam" id="PF00892">
    <property type="entry name" value="EamA"/>
    <property type="match status" value="2"/>
</dbReference>
<feature type="transmembrane region" description="Helical" evidence="6">
    <location>
        <begin position="69"/>
        <end position="89"/>
    </location>
</feature>
<evidence type="ECO:0000256" key="3">
    <source>
        <dbReference type="ARBA" id="ARBA00022692"/>
    </source>
</evidence>
<evidence type="ECO:0000256" key="6">
    <source>
        <dbReference type="SAM" id="Phobius"/>
    </source>
</evidence>
<feature type="transmembrane region" description="Helical" evidence="6">
    <location>
        <begin position="247"/>
        <end position="265"/>
    </location>
</feature>
<evidence type="ECO:0000259" key="7">
    <source>
        <dbReference type="Pfam" id="PF00892"/>
    </source>
</evidence>
<dbReference type="GO" id="GO:0016020">
    <property type="term" value="C:membrane"/>
    <property type="evidence" value="ECO:0007669"/>
    <property type="project" value="UniProtKB-SubCell"/>
</dbReference>
<feature type="transmembrane region" description="Helical" evidence="6">
    <location>
        <begin position="40"/>
        <end position="57"/>
    </location>
</feature>
<feature type="transmembrane region" description="Helical" evidence="6">
    <location>
        <begin position="153"/>
        <end position="172"/>
    </location>
</feature>
<dbReference type="PANTHER" id="PTHR32322">
    <property type="entry name" value="INNER MEMBRANE TRANSPORTER"/>
    <property type="match status" value="1"/>
</dbReference>
<evidence type="ECO:0000313" key="9">
    <source>
        <dbReference type="Proteomes" id="UP001139409"/>
    </source>
</evidence>